<evidence type="ECO:0000313" key="2">
    <source>
        <dbReference type="EMBL" id="PPQ34906.1"/>
    </source>
</evidence>
<dbReference type="Gene3D" id="1.10.12.10">
    <property type="entry name" value="Lyase 2-enoyl-coa Hydratase, Chain A, domain 2"/>
    <property type="match status" value="1"/>
</dbReference>
<dbReference type="SUPFAM" id="SSF52096">
    <property type="entry name" value="ClpP/crotonase"/>
    <property type="match status" value="1"/>
</dbReference>
<dbReference type="GO" id="GO:0003824">
    <property type="term" value="F:catalytic activity"/>
    <property type="evidence" value="ECO:0007669"/>
    <property type="project" value="UniProtKB-ARBA"/>
</dbReference>
<reference evidence="2 3" key="1">
    <citation type="journal article" date="2018" name="Arch. Microbiol.">
        <title>New insights into the metabolic potential of the phototrophic purple bacterium Rhodopila globiformis DSM 161(T) from its draft genome sequence and evidence for a vanadium-dependent nitrogenase.</title>
        <authorList>
            <person name="Imhoff J.F."/>
            <person name="Rahn T."/>
            <person name="Kunzel S."/>
            <person name="Neulinger S.C."/>
        </authorList>
    </citation>
    <scope>NUCLEOTIDE SEQUENCE [LARGE SCALE GENOMIC DNA]</scope>
    <source>
        <strain evidence="2 3">DSM 161</strain>
    </source>
</reference>
<dbReference type="CDD" id="cd06558">
    <property type="entry name" value="crotonase-like"/>
    <property type="match status" value="1"/>
</dbReference>
<evidence type="ECO:0000313" key="3">
    <source>
        <dbReference type="Proteomes" id="UP000239724"/>
    </source>
</evidence>
<proteinExistence type="inferred from homology"/>
<comment type="similarity">
    <text evidence="1">Belongs to the enoyl-CoA hydratase/isomerase family.</text>
</comment>
<keyword evidence="3" id="KW-1185">Reference proteome</keyword>
<name>A0A2S6NJC7_RHOGL</name>
<organism evidence="2 3">
    <name type="scientific">Rhodopila globiformis</name>
    <name type="common">Rhodopseudomonas globiformis</name>
    <dbReference type="NCBI Taxonomy" id="1071"/>
    <lineage>
        <taxon>Bacteria</taxon>
        <taxon>Pseudomonadati</taxon>
        <taxon>Pseudomonadota</taxon>
        <taxon>Alphaproteobacteria</taxon>
        <taxon>Acetobacterales</taxon>
        <taxon>Acetobacteraceae</taxon>
        <taxon>Rhodopila</taxon>
    </lineage>
</organism>
<dbReference type="Pfam" id="PF00378">
    <property type="entry name" value="ECH_1"/>
    <property type="match status" value="1"/>
</dbReference>
<evidence type="ECO:0000256" key="1">
    <source>
        <dbReference type="ARBA" id="ARBA00005254"/>
    </source>
</evidence>
<dbReference type="InterPro" id="IPR001753">
    <property type="entry name" value="Enoyl-CoA_hydra/iso"/>
</dbReference>
<dbReference type="InterPro" id="IPR029045">
    <property type="entry name" value="ClpP/crotonase-like_dom_sf"/>
</dbReference>
<sequence length="272" mass="29647">MPPLDKVYDYSQYGGLKVEKQDKVMTITLNEPESLNAFSAEMHYSFSRIWEDVHDDPEVNVVVLTGAGRAFSAGGNVIAMQQKIDRPELWDATSLPEAKRIIFRMLECDKPIIARVNGHAVGLGATVALMCDIIIAADTAKIGDPHVNAGLVAGDGGALIWPQLIGFARAKEYLFTGDLMTAAEAHRIGLINHVVPAEELDGKVYGLARRLSAGAMKSIRWTKQVINIPLRQIAHATMDLSLSLETQSNLSKDHQEAVSAFAAKRRPNFTGA</sequence>
<dbReference type="Proteomes" id="UP000239724">
    <property type="component" value="Unassembled WGS sequence"/>
</dbReference>
<protein>
    <submittedName>
        <fullName evidence="2">Enoyl-CoA hydratase</fullName>
    </submittedName>
</protein>
<comment type="caution">
    <text evidence="2">The sequence shown here is derived from an EMBL/GenBank/DDBJ whole genome shotgun (WGS) entry which is preliminary data.</text>
</comment>
<dbReference type="PANTHER" id="PTHR43459">
    <property type="entry name" value="ENOYL-COA HYDRATASE"/>
    <property type="match status" value="1"/>
</dbReference>
<accession>A0A2S6NJC7</accession>
<dbReference type="OrthoDB" id="9807606at2"/>
<dbReference type="RefSeq" id="WP_104518584.1">
    <property type="nucleotide sequence ID" value="NZ_NHRY01000084.1"/>
</dbReference>
<dbReference type="PANTHER" id="PTHR43459:SF3">
    <property type="entry name" value="ENOYL-COA HYDRATASE ECHA15 (ENOYL HYDRASE) (UNSATURATED ACYL-COA HYDRATASE) (CROTONASE)-RELATED"/>
    <property type="match status" value="1"/>
</dbReference>
<dbReference type="EMBL" id="NHRY01000084">
    <property type="protein sequence ID" value="PPQ34906.1"/>
    <property type="molecule type" value="Genomic_DNA"/>
</dbReference>
<dbReference type="InterPro" id="IPR014748">
    <property type="entry name" value="Enoyl-CoA_hydra_C"/>
</dbReference>
<gene>
    <name evidence="2" type="ORF">CCS01_09340</name>
</gene>
<dbReference type="Gene3D" id="3.90.226.10">
    <property type="entry name" value="2-enoyl-CoA Hydratase, Chain A, domain 1"/>
    <property type="match status" value="1"/>
</dbReference>
<dbReference type="AlphaFoldDB" id="A0A2S6NJC7"/>